<dbReference type="PROSITE" id="PS50110">
    <property type="entry name" value="RESPONSE_REGULATORY"/>
    <property type="match status" value="1"/>
</dbReference>
<keyword evidence="1 2" id="KW-0597">Phosphoprotein</keyword>
<dbReference type="Proteomes" id="UP000289734">
    <property type="component" value="Unassembled WGS sequence"/>
</dbReference>
<dbReference type="CDD" id="cd17534">
    <property type="entry name" value="REC_DC-like"/>
    <property type="match status" value="1"/>
</dbReference>
<feature type="modified residue" description="4-aspartylphosphate" evidence="2">
    <location>
        <position position="53"/>
    </location>
</feature>
<dbReference type="Pfam" id="PF04397">
    <property type="entry name" value="LytTR"/>
    <property type="match status" value="1"/>
</dbReference>
<keyword evidence="6" id="KW-1185">Reference proteome</keyword>
<gene>
    <name evidence="5" type="ORF">EQG68_06635</name>
</gene>
<evidence type="ECO:0000256" key="1">
    <source>
        <dbReference type="ARBA" id="ARBA00022553"/>
    </source>
</evidence>
<reference evidence="6" key="1">
    <citation type="submission" date="2019-01" db="EMBL/GenBank/DDBJ databases">
        <title>Cytophagaceae bacterium strain CAR-16.</title>
        <authorList>
            <person name="Chen W.-M."/>
        </authorList>
    </citation>
    <scope>NUCLEOTIDE SEQUENCE [LARGE SCALE GENOMIC DNA]</scope>
    <source>
        <strain evidence="6">ICH-30</strain>
    </source>
</reference>
<evidence type="ECO:0000313" key="5">
    <source>
        <dbReference type="EMBL" id="RXR33156.1"/>
    </source>
</evidence>
<dbReference type="Gene3D" id="2.40.50.1020">
    <property type="entry name" value="LytTr DNA-binding domain"/>
    <property type="match status" value="1"/>
</dbReference>
<evidence type="ECO:0000256" key="2">
    <source>
        <dbReference type="PROSITE-ProRule" id="PRU00169"/>
    </source>
</evidence>
<dbReference type="InterPro" id="IPR001789">
    <property type="entry name" value="Sig_transdc_resp-reg_receiver"/>
</dbReference>
<evidence type="ECO:0000313" key="6">
    <source>
        <dbReference type="Proteomes" id="UP000289734"/>
    </source>
</evidence>
<protein>
    <submittedName>
        <fullName evidence="5">Response regulator transcription factor</fullName>
    </submittedName>
</protein>
<sequence>MQKILIVEDELIIAENTKIILSKNNYEVIGIAKNYNQVFDIIVQKKPELILLDIHLNDKKNGIDVANELNKNFKIPFIYTTSYSDTNTLDEAKITSPLNYLVKPFTEEQLISIIKISTFNLIKNIEVKDSIEVTKSNFKNEEFIFVKEKLDLIKIKISDIKWIRSDGNYLEVYCNEKFKLIRATISSFYESLPENFIRIHNSYIINMNFLEVIQSSYVIINNNKIPISKNYKADFLKKINVL</sequence>
<dbReference type="PROSITE" id="PS50930">
    <property type="entry name" value="HTH_LYTTR"/>
    <property type="match status" value="1"/>
</dbReference>
<dbReference type="SMART" id="SM00850">
    <property type="entry name" value="LytTR"/>
    <property type="match status" value="1"/>
</dbReference>
<dbReference type="PANTHER" id="PTHR44591:SF3">
    <property type="entry name" value="RESPONSE REGULATORY DOMAIN-CONTAINING PROTEIN"/>
    <property type="match status" value="1"/>
</dbReference>
<dbReference type="SMART" id="SM00448">
    <property type="entry name" value="REC"/>
    <property type="match status" value="1"/>
</dbReference>
<dbReference type="InterPro" id="IPR011006">
    <property type="entry name" value="CheY-like_superfamily"/>
</dbReference>
<evidence type="ECO:0000259" key="3">
    <source>
        <dbReference type="PROSITE" id="PS50110"/>
    </source>
</evidence>
<dbReference type="AlphaFoldDB" id="A0A4V1N4S2"/>
<dbReference type="Pfam" id="PF00072">
    <property type="entry name" value="Response_reg"/>
    <property type="match status" value="1"/>
</dbReference>
<comment type="caution">
    <text evidence="5">The sequence shown here is derived from an EMBL/GenBank/DDBJ whole genome shotgun (WGS) entry which is preliminary data.</text>
</comment>
<feature type="domain" description="Response regulatory" evidence="3">
    <location>
        <begin position="3"/>
        <end position="118"/>
    </location>
</feature>
<evidence type="ECO:0000259" key="4">
    <source>
        <dbReference type="PROSITE" id="PS50930"/>
    </source>
</evidence>
<dbReference type="OrthoDB" id="2962330at2"/>
<proteinExistence type="predicted"/>
<organism evidence="5 6">
    <name type="scientific">Flavobacterium piscinae</name>
    <dbReference type="NCBI Taxonomy" id="2506424"/>
    <lineage>
        <taxon>Bacteria</taxon>
        <taxon>Pseudomonadati</taxon>
        <taxon>Bacteroidota</taxon>
        <taxon>Flavobacteriia</taxon>
        <taxon>Flavobacteriales</taxon>
        <taxon>Flavobacteriaceae</taxon>
        <taxon>Flavobacterium</taxon>
    </lineage>
</organism>
<dbReference type="InterPro" id="IPR050595">
    <property type="entry name" value="Bact_response_regulator"/>
</dbReference>
<dbReference type="SUPFAM" id="SSF52172">
    <property type="entry name" value="CheY-like"/>
    <property type="match status" value="1"/>
</dbReference>
<dbReference type="RefSeq" id="WP_129464001.1">
    <property type="nucleotide sequence ID" value="NZ_SBKQ01000005.1"/>
</dbReference>
<dbReference type="GO" id="GO:0003677">
    <property type="term" value="F:DNA binding"/>
    <property type="evidence" value="ECO:0007669"/>
    <property type="project" value="InterPro"/>
</dbReference>
<accession>A0A4V1N4S2</accession>
<dbReference type="InterPro" id="IPR007492">
    <property type="entry name" value="LytTR_DNA-bd_dom"/>
</dbReference>
<dbReference type="Gene3D" id="3.40.50.2300">
    <property type="match status" value="1"/>
</dbReference>
<name>A0A4V1N4S2_9FLAO</name>
<dbReference type="EMBL" id="SBKQ01000005">
    <property type="protein sequence ID" value="RXR33156.1"/>
    <property type="molecule type" value="Genomic_DNA"/>
</dbReference>
<dbReference type="GO" id="GO:0000160">
    <property type="term" value="P:phosphorelay signal transduction system"/>
    <property type="evidence" value="ECO:0007669"/>
    <property type="project" value="InterPro"/>
</dbReference>
<dbReference type="PANTHER" id="PTHR44591">
    <property type="entry name" value="STRESS RESPONSE REGULATOR PROTEIN 1"/>
    <property type="match status" value="1"/>
</dbReference>
<feature type="domain" description="HTH LytTR-type" evidence="4">
    <location>
        <begin position="153"/>
        <end position="241"/>
    </location>
</feature>